<evidence type="ECO:0000259" key="2">
    <source>
        <dbReference type="PROSITE" id="PS50887"/>
    </source>
</evidence>
<proteinExistence type="predicted"/>
<dbReference type="RefSeq" id="WP_311181870.1">
    <property type="nucleotide sequence ID" value="NZ_CP115543.1"/>
</dbReference>
<dbReference type="InterPro" id="IPR035965">
    <property type="entry name" value="PAS-like_dom_sf"/>
</dbReference>
<dbReference type="PANTHER" id="PTHR43102:SF2">
    <property type="entry name" value="GAF DOMAIN-CONTAINING PROTEIN"/>
    <property type="match status" value="1"/>
</dbReference>
<sequence>MTERERQAAVEYLRILDSDPEPFFDALTRAAHAMTGMPIAMISLIDGNRQWFKSLVGIDAASETARDISFCTWAIQSDMVLEVQDASEDPRFADNPIVQGPPFVRHYLGAPIRVQGGNRIGTLCLLDTAPGQASAGQREALAWLAQVAAFAMEQRASLLNRMAEQRQASEALSQSEARYRRLFQHSLGLICTHTLDGIITSVNPAASASLDRPESELVGHSLAEIIPEERQHLLQEYLQRIAENQSDSGVMELLAEDGSRRYWAYHNILDTEASPQYVLGHAQDITTQHLQERQLMELSIRDPLTRSFNRRYLAELAENQPEAWGCLVFDLDHFKEINDTQGHAHGDAVLVDFVSFMSEPLQEGEVVVRLGGDEFLVFVPGATLERLQALETEYQDRAYLSPIRFSGGCAINRPSETVADTINRADMKLYERRRRERPPSN</sequence>
<dbReference type="NCBIfam" id="TIGR00229">
    <property type="entry name" value="sensory_box"/>
    <property type="match status" value="1"/>
</dbReference>
<dbReference type="InterPro" id="IPR013656">
    <property type="entry name" value="PAS_4"/>
</dbReference>
<dbReference type="InterPro" id="IPR029016">
    <property type="entry name" value="GAF-like_dom_sf"/>
</dbReference>
<dbReference type="PROSITE" id="PS50887">
    <property type="entry name" value="GGDEF"/>
    <property type="match status" value="1"/>
</dbReference>
<dbReference type="SUPFAM" id="SSF55781">
    <property type="entry name" value="GAF domain-like"/>
    <property type="match status" value="1"/>
</dbReference>
<dbReference type="SMART" id="SM00065">
    <property type="entry name" value="GAF"/>
    <property type="match status" value="1"/>
</dbReference>
<dbReference type="NCBIfam" id="TIGR00254">
    <property type="entry name" value="GGDEF"/>
    <property type="match status" value="1"/>
</dbReference>
<protein>
    <submittedName>
        <fullName evidence="3">Diguanylate cyclase</fullName>
        <ecNumber evidence="3">2.7.7.65</ecNumber>
    </submittedName>
</protein>
<evidence type="ECO:0000313" key="4">
    <source>
        <dbReference type="Proteomes" id="UP001305421"/>
    </source>
</evidence>
<dbReference type="Proteomes" id="UP001305421">
    <property type="component" value="Chromosome"/>
</dbReference>
<organism evidence="3 4">
    <name type="scientific">Stenotrophomonas aracearum</name>
    <dbReference type="NCBI Taxonomy" id="3003272"/>
    <lineage>
        <taxon>Bacteria</taxon>
        <taxon>Pseudomonadati</taxon>
        <taxon>Pseudomonadota</taxon>
        <taxon>Gammaproteobacteria</taxon>
        <taxon>Lysobacterales</taxon>
        <taxon>Lysobacteraceae</taxon>
        <taxon>Stenotrophomonas</taxon>
    </lineage>
</organism>
<dbReference type="Gene3D" id="3.30.450.20">
    <property type="entry name" value="PAS domain"/>
    <property type="match status" value="1"/>
</dbReference>
<name>A0ABY9Y8U1_9GAMM</name>
<dbReference type="CDD" id="cd00130">
    <property type="entry name" value="PAS"/>
    <property type="match status" value="1"/>
</dbReference>
<keyword evidence="3" id="KW-0808">Transferase</keyword>
<evidence type="ECO:0000313" key="3">
    <source>
        <dbReference type="EMBL" id="WNH47092.1"/>
    </source>
</evidence>
<dbReference type="PROSITE" id="PS50112">
    <property type="entry name" value="PAS"/>
    <property type="match status" value="1"/>
</dbReference>
<dbReference type="InterPro" id="IPR029787">
    <property type="entry name" value="Nucleotide_cyclase"/>
</dbReference>
<dbReference type="SMART" id="SM00091">
    <property type="entry name" value="PAS"/>
    <property type="match status" value="1"/>
</dbReference>
<dbReference type="SUPFAM" id="SSF55785">
    <property type="entry name" value="PYP-like sensor domain (PAS domain)"/>
    <property type="match status" value="1"/>
</dbReference>
<reference evidence="3 4" key="1">
    <citation type="submission" date="2022-12" db="EMBL/GenBank/DDBJ databases">
        <title>Two new species, Stenotrophomonas aracearum and Stenotrophomonas oahuensis, isolated from Anthurium (Araceae family) in Hawaii.</title>
        <authorList>
            <person name="Chunag S.C."/>
            <person name="Dobhal S."/>
            <person name="Alvarez A."/>
            <person name="Arif M."/>
        </authorList>
    </citation>
    <scope>NUCLEOTIDE SEQUENCE [LARGE SCALE GENOMIC DNA]</scope>
    <source>
        <strain evidence="3 4">A5588</strain>
    </source>
</reference>
<dbReference type="InterPro" id="IPR000160">
    <property type="entry name" value="GGDEF_dom"/>
</dbReference>
<dbReference type="SUPFAM" id="SSF55073">
    <property type="entry name" value="Nucleotide cyclase"/>
    <property type="match status" value="1"/>
</dbReference>
<accession>A0ABY9Y8U1</accession>
<dbReference type="EMBL" id="CP115543">
    <property type="protein sequence ID" value="WNH47092.1"/>
    <property type="molecule type" value="Genomic_DNA"/>
</dbReference>
<dbReference type="GO" id="GO:0052621">
    <property type="term" value="F:diguanylate cyclase activity"/>
    <property type="evidence" value="ECO:0007669"/>
    <property type="project" value="UniProtKB-EC"/>
</dbReference>
<dbReference type="SMART" id="SM00267">
    <property type="entry name" value="GGDEF"/>
    <property type="match status" value="1"/>
</dbReference>
<dbReference type="Gene3D" id="3.30.70.270">
    <property type="match status" value="1"/>
</dbReference>
<dbReference type="CDD" id="cd01949">
    <property type="entry name" value="GGDEF"/>
    <property type="match status" value="1"/>
</dbReference>
<dbReference type="InterPro" id="IPR003018">
    <property type="entry name" value="GAF"/>
</dbReference>
<gene>
    <name evidence="3" type="ORF">PDM28_10250</name>
</gene>
<dbReference type="PANTHER" id="PTHR43102">
    <property type="entry name" value="SLR1143 PROTEIN"/>
    <property type="match status" value="1"/>
</dbReference>
<dbReference type="Gene3D" id="3.30.450.40">
    <property type="match status" value="1"/>
</dbReference>
<feature type="domain" description="PAS" evidence="1">
    <location>
        <begin position="175"/>
        <end position="245"/>
    </location>
</feature>
<keyword evidence="3" id="KW-0548">Nucleotidyltransferase</keyword>
<evidence type="ECO:0000259" key="1">
    <source>
        <dbReference type="PROSITE" id="PS50112"/>
    </source>
</evidence>
<dbReference type="EC" id="2.7.7.65" evidence="3"/>
<feature type="domain" description="GGDEF" evidence="2">
    <location>
        <begin position="322"/>
        <end position="441"/>
    </location>
</feature>
<dbReference type="InterPro" id="IPR000014">
    <property type="entry name" value="PAS"/>
</dbReference>
<dbReference type="Pfam" id="PF01590">
    <property type="entry name" value="GAF"/>
    <property type="match status" value="1"/>
</dbReference>
<dbReference type="Pfam" id="PF08448">
    <property type="entry name" value="PAS_4"/>
    <property type="match status" value="1"/>
</dbReference>
<dbReference type="Pfam" id="PF00990">
    <property type="entry name" value="GGDEF"/>
    <property type="match status" value="1"/>
</dbReference>
<keyword evidence="4" id="KW-1185">Reference proteome</keyword>
<dbReference type="InterPro" id="IPR043128">
    <property type="entry name" value="Rev_trsase/Diguanyl_cyclase"/>
</dbReference>